<accession>K9ZAH1</accession>
<evidence type="ECO:0000313" key="1">
    <source>
        <dbReference type="EMBL" id="AFZ55590.1"/>
    </source>
</evidence>
<organism evidence="1 2">
    <name type="scientific">Cyanobacterium aponinum (strain PCC 10605)</name>
    <dbReference type="NCBI Taxonomy" id="755178"/>
    <lineage>
        <taxon>Bacteria</taxon>
        <taxon>Bacillati</taxon>
        <taxon>Cyanobacteriota</taxon>
        <taxon>Cyanophyceae</taxon>
        <taxon>Oscillatoriophycideae</taxon>
        <taxon>Chroococcales</taxon>
        <taxon>Geminocystaceae</taxon>
        <taxon>Cyanobacterium</taxon>
    </lineage>
</organism>
<sequence>MLIINKNIFSNLNSAINYYLSLSDCLIVAGETELVNLFWDKLCE</sequence>
<dbReference type="EMBL" id="CP003948">
    <property type="protein sequence ID" value="AFZ55590.1"/>
    <property type="molecule type" value="Genomic_DNA"/>
</dbReference>
<dbReference type="Proteomes" id="UP000010480">
    <property type="component" value="Plasmid pCYAN10605.01"/>
</dbReference>
<dbReference type="AlphaFoldDB" id="K9ZAH1"/>
<keyword evidence="1" id="KW-0614">Plasmid</keyword>
<dbReference type="KEGG" id="can:Cyan10605_3557"/>
<gene>
    <name evidence="1" type="ordered locus">Cyan10605_3557</name>
</gene>
<keyword evidence="2" id="KW-1185">Reference proteome</keyword>
<evidence type="ECO:0000313" key="2">
    <source>
        <dbReference type="Proteomes" id="UP000010480"/>
    </source>
</evidence>
<dbReference type="HOGENOM" id="CLU_3215169_0_0_3"/>
<geneLocation type="plasmid" evidence="1 2">
    <name>pCYAN10605.01</name>
</geneLocation>
<name>K9ZAH1_CYAAP</name>
<reference evidence="2" key="1">
    <citation type="journal article" date="2013" name="Proc. Natl. Acad. Sci. U.S.A.">
        <title>Improving the coverage of the cyanobacterial phylum using diversity-driven genome sequencing.</title>
        <authorList>
            <person name="Shih P.M."/>
            <person name="Wu D."/>
            <person name="Latifi A."/>
            <person name="Axen S.D."/>
            <person name="Fewer D.P."/>
            <person name="Talla E."/>
            <person name="Calteau A."/>
            <person name="Cai F."/>
            <person name="Tandeau de Marsac N."/>
            <person name="Rippka R."/>
            <person name="Herdman M."/>
            <person name="Sivonen K."/>
            <person name="Coursin T."/>
            <person name="Laurent T."/>
            <person name="Goodwin L."/>
            <person name="Nolan M."/>
            <person name="Davenport K.W."/>
            <person name="Han C.S."/>
            <person name="Rubin E.M."/>
            <person name="Eisen J.A."/>
            <person name="Woyke T."/>
            <person name="Gugger M."/>
            <person name="Kerfeld C.A."/>
        </authorList>
    </citation>
    <scope>NUCLEOTIDE SEQUENCE [LARGE SCALE GENOMIC DNA]</scope>
    <source>
        <strain evidence="2">PCC 10605</strain>
        <plasmid evidence="2">Plasmid pCYAN10605.01</plasmid>
    </source>
</reference>
<protein>
    <submittedName>
        <fullName evidence="1">Uncharacterized protein</fullName>
    </submittedName>
</protein>
<proteinExistence type="predicted"/>